<sequence>MSTINFTIKLTSDGEPACGLGTSLTDSLLPRDVERNVIIPASHLKGLMRENLENLVDEFIPETILDTLFGAEGLSGGALFHLDDAVADKASVIDISRTALNEFGTADQGSLRTSEAVSTGTEFKGSIHFRTGLTDEYVQLLKLGLLSIFAVGGNRNRGAGACFVSIPAENKTPGQILRTLAKVTDWKSIPAFHPQKIQLRTDSNRPVMLKLVFRAQNPICVPETPIIQNNMIKSGFTIPASAVQGAILHRLNNVSTEVATACYEDVNFRAWPLNPTDSEGSLSIKVSFTHKLSKLTDNQGMFHFEDEMIRPYEWDKIPPNSPLKSADGALLYNSGKVRLWKSSDMPRVITAHGVINGDRKGGQKRNLYTIEAMAPMTFTGIVSMPESAAELLKQSLEDNPFVTLGKSRSVRGGGLLSAYSMPMESIDLFKRPANIFIVQSPLLVPDDEMNKPFAQIIKKLAHEHGFGEVEDSSGAISTLFGWNSTVHKGLLGAVAVINTGSVFRVSKPVTELEKILVAGVGKGRERGLGAVMPHPGIAEALFPDPPRPKKMKKIKNFAQEGFALWEKAKASQLSASQISRVRELTRLNSKNALAYLERQRTDRPESIWQRWKDVVLEMEKGISADAAYYCQVLKVCQDLLVADKGE</sequence>
<gene>
    <name evidence="3" type="ORF">H4684_003302</name>
</gene>
<dbReference type="PANTHER" id="PTHR35579">
    <property type="entry name" value="CRISPR SYSTEM CMS ENDORIBONUCLEASE CSM3"/>
    <property type="match status" value="1"/>
</dbReference>
<accession>A0ABR9H7D7</accession>
<dbReference type="EMBL" id="JADBGG010000030">
    <property type="protein sequence ID" value="MBE1426636.1"/>
    <property type="molecule type" value="Genomic_DNA"/>
</dbReference>
<keyword evidence="4" id="KW-1185">Reference proteome</keyword>
<dbReference type="Pfam" id="PF03787">
    <property type="entry name" value="RAMPs"/>
    <property type="match status" value="1"/>
</dbReference>
<feature type="domain" description="CRISPR type III-associated protein" evidence="2">
    <location>
        <begin position="22"/>
        <end position="162"/>
    </location>
</feature>
<dbReference type="InterPro" id="IPR052216">
    <property type="entry name" value="CRISPR_Csm3_endoribonuclease"/>
</dbReference>
<keyword evidence="1" id="KW-0051">Antiviral defense</keyword>
<name>A0ABR9H7D7_9BACT</name>
<organism evidence="3 4">
    <name type="scientific">Desulfomicrobium macestii</name>
    <dbReference type="NCBI Taxonomy" id="90731"/>
    <lineage>
        <taxon>Bacteria</taxon>
        <taxon>Pseudomonadati</taxon>
        <taxon>Thermodesulfobacteriota</taxon>
        <taxon>Desulfovibrionia</taxon>
        <taxon>Desulfovibrionales</taxon>
        <taxon>Desulfomicrobiaceae</taxon>
        <taxon>Desulfomicrobium</taxon>
    </lineage>
</organism>
<evidence type="ECO:0000256" key="1">
    <source>
        <dbReference type="ARBA" id="ARBA00023118"/>
    </source>
</evidence>
<dbReference type="PANTHER" id="PTHR35579:SF3">
    <property type="entry name" value="CRISPR SYSTEM CMS ENDORIBONUCLEASE CSM3"/>
    <property type="match status" value="1"/>
</dbReference>
<evidence type="ECO:0000259" key="2">
    <source>
        <dbReference type="Pfam" id="PF03787"/>
    </source>
</evidence>
<evidence type="ECO:0000313" key="4">
    <source>
        <dbReference type="Proteomes" id="UP000639010"/>
    </source>
</evidence>
<dbReference type="CDD" id="cd09726">
    <property type="entry name" value="RAMP_I_III"/>
    <property type="match status" value="1"/>
</dbReference>
<protein>
    <recommendedName>
        <fullName evidence="2">CRISPR type III-associated protein domain-containing protein</fullName>
    </recommendedName>
</protein>
<dbReference type="InterPro" id="IPR005537">
    <property type="entry name" value="RAMP_III_fam"/>
</dbReference>
<dbReference type="Proteomes" id="UP000639010">
    <property type="component" value="Unassembled WGS sequence"/>
</dbReference>
<comment type="caution">
    <text evidence="3">The sequence shown here is derived from an EMBL/GenBank/DDBJ whole genome shotgun (WGS) entry which is preliminary data.</text>
</comment>
<dbReference type="RefSeq" id="WP_192624563.1">
    <property type="nucleotide sequence ID" value="NZ_JADBGG010000030.1"/>
</dbReference>
<proteinExistence type="predicted"/>
<evidence type="ECO:0000313" key="3">
    <source>
        <dbReference type="EMBL" id="MBE1426636.1"/>
    </source>
</evidence>
<reference evidence="3 4" key="1">
    <citation type="submission" date="2020-10" db="EMBL/GenBank/DDBJ databases">
        <title>Genomic Encyclopedia of Type Strains, Phase IV (KMG-IV): sequencing the most valuable type-strain genomes for metagenomic binning, comparative biology and taxonomic classification.</title>
        <authorList>
            <person name="Goeker M."/>
        </authorList>
    </citation>
    <scope>NUCLEOTIDE SEQUENCE [LARGE SCALE GENOMIC DNA]</scope>
    <source>
        <strain evidence="3 4">DSM 4194</strain>
    </source>
</reference>